<dbReference type="InterPro" id="IPR001870">
    <property type="entry name" value="B30.2/SPRY"/>
</dbReference>
<evidence type="ECO:0000313" key="5">
    <source>
        <dbReference type="RefSeq" id="XP_016980425.1"/>
    </source>
</evidence>
<dbReference type="InterPro" id="IPR043136">
    <property type="entry name" value="B30.2/SPRY_sf"/>
</dbReference>
<dbReference type="Gene3D" id="2.60.120.920">
    <property type="match status" value="1"/>
</dbReference>
<dbReference type="InterPro" id="IPR003877">
    <property type="entry name" value="SPRY_dom"/>
</dbReference>
<protein>
    <submittedName>
        <fullName evidence="5">SPRY domain-containing SOCS box protein 3-like</fullName>
    </submittedName>
</protein>
<feature type="domain" description="B30.2/SPRY" evidence="2">
    <location>
        <begin position="22"/>
        <end position="212"/>
    </location>
</feature>
<accession>A0A6P4EQI1</accession>
<keyword evidence="4" id="KW-1185">Reference proteome</keyword>
<evidence type="ECO:0000259" key="2">
    <source>
        <dbReference type="PROSITE" id="PS50188"/>
    </source>
</evidence>
<dbReference type="CDD" id="cd12876">
    <property type="entry name" value="SPRY_SOCS3"/>
    <property type="match status" value="1"/>
</dbReference>
<dbReference type="InterPro" id="IPR035754">
    <property type="entry name" value="SPRY_SPSB3"/>
</dbReference>
<dbReference type="SMART" id="SM00449">
    <property type="entry name" value="SPRY"/>
    <property type="match status" value="1"/>
</dbReference>
<dbReference type="SUPFAM" id="SSF49899">
    <property type="entry name" value="Concanavalin A-like lectins/glucanases"/>
    <property type="match status" value="1"/>
</dbReference>
<name>A0A6P4EQI1_DRORH</name>
<reference evidence="5" key="2">
    <citation type="submission" date="2025-04" db="UniProtKB">
        <authorList>
            <consortium name="RefSeq"/>
        </authorList>
    </citation>
    <scope>IDENTIFICATION</scope>
</reference>
<evidence type="ECO:0000313" key="4">
    <source>
        <dbReference type="Proteomes" id="UP001652680"/>
    </source>
</evidence>
<dbReference type="PROSITE" id="PS50188">
    <property type="entry name" value="B302_SPRY"/>
    <property type="match status" value="1"/>
</dbReference>
<reference evidence="3" key="3">
    <citation type="submission" date="2025-05" db="UniProtKB">
        <authorList>
            <consortium name="EnsemblMetazoa"/>
        </authorList>
    </citation>
    <scope>IDENTIFICATION</scope>
</reference>
<dbReference type="AlphaFoldDB" id="A0A6P4EQI1"/>
<dbReference type="GO" id="GO:0043161">
    <property type="term" value="P:proteasome-mediated ubiquitin-dependent protein catabolic process"/>
    <property type="evidence" value="ECO:0007669"/>
    <property type="project" value="TreeGrafter"/>
</dbReference>
<evidence type="ECO:0000256" key="1">
    <source>
        <dbReference type="ARBA" id="ARBA00022786"/>
    </source>
</evidence>
<dbReference type="GO" id="GO:0019005">
    <property type="term" value="C:SCF ubiquitin ligase complex"/>
    <property type="evidence" value="ECO:0007669"/>
    <property type="project" value="TreeGrafter"/>
</dbReference>
<dbReference type="RefSeq" id="XP_016980425.1">
    <property type="nucleotide sequence ID" value="XM_017124936.1"/>
</dbReference>
<sequence length="252" mass="28592">MTARFCDCRFPNCIELNAQRSRLPDLVRCRCGENGVDNVDPWQWNSTDGSDALITGKDIVFHPTSSRGTAIVRGNRSLEPGMVHFWEMLAISPLVGTDVMFGIGTQSVNLGQHEIEFVSALGTDDQSWGFSYYGKIQHGAEQWSYSKKFSQGCLIGVYLDRSRGHLEFYLNRKRLGVAFTNIPVDPNVNIYPMVCSTAVRTVIRLTNSTSMPDTLLLRSVQTLSTKQPDQLLKFRQIPAFKRIFKSFWFLYM</sequence>
<organism evidence="5">
    <name type="scientific">Drosophila rhopaloa</name>
    <name type="common">Fruit fly</name>
    <dbReference type="NCBI Taxonomy" id="1041015"/>
    <lineage>
        <taxon>Eukaryota</taxon>
        <taxon>Metazoa</taxon>
        <taxon>Ecdysozoa</taxon>
        <taxon>Arthropoda</taxon>
        <taxon>Hexapoda</taxon>
        <taxon>Insecta</taxon>
        <taxon>Pterygota</taxon>
        <taxon>Neoptera</taxon>
        <taxon>Endopterygota</taxon>
        <taxon>Diptera</taxon>
        <taxon>Brachycera</taxon>
        <taxon>Muscomorpha</taxon>
        <taxon>Ephydroidea</taxon>
        <taxon>Drosophilidae</taxon>
        <taxon>Drosophila</taxon>
        <taxon>Sophophora</taxon>
    </lineage>
</organism>
<dbReference type="PANTHER" id="PTHR12245:SF5">
    <property type="entry name" value="SPRY DOMAIN-CONTAINING SOCS BOX PROTEIN 3"/>
    <property type="match status" value="1"/>
</dbReference>
<dbReference type="OrthoDB" id="5951542at2759"/>
<reference evidence="4" key="1">
    <citation type="journal article" date="2021" name="Elife">
        <title>Highly contiguous assemblies of 101 drosophilid genomes.</title>
        <authorList>
            <person name="Kim B.Y."/>
            <person name="Wang J.R."/>
            <person name="Miller D.E."/>
            <person name="Barmina O."/>
            <person name="Delaney E."/>
            <person name="Thompson A."/>
            <person name="Comeault A.A."/>
            <person name="Peede D."/>
            <person name="D'Agostino E.R."/>
            <person name="Pelaez J."/>
            <person name="Aguilar J.M."/>
            <person name="Haji D."/>
            <person name="Matsunaga T."/>
            <person name="Armstrong E.E."/>
            <person name="Zych M."/>
            <person name="Ogawa Y."/>
            <person name="Stamenkovic-Radak M."/>
            <person name="Jelic M."/>
            <person name="Veselinovic M.S."/>
            <person name="Tanaskovic M."/>
            <person name="Eric P."/>
            <person name="Gao J.J."/>
            <person name="Katoh T.K."/>
            <person name="Toda M.J."/>
            <person name="Watabe H."/>
            <person name="Watada M."/>
            <person name="Davis J.S."/>
            <person name="Moyle L.C."/>
            <person name="Manoli G."/>
            <person name="Bertolini E."/>
            <person name="Kostal V."/>
            <person name="Hawley R.S."/>
            <person name="Takahashi A."/>
            <person name="Jones C.D."/>
            <person name="Price D.K."/>
            <person name="Whiteman N."/>
            <person name="Kopp A."/>
            <person name="Matute D.R."/>
            <person name="Petrov D.A."/>
        </authorList>
    </citation>
    <scope>NUCLEOTIDE SEQUENCE [LARGE SCALE GENOMIC DNA]</scope>
</reference>
<gene>
    <name evidence="5" type="primary">LOC108045569</name>
    <name evidence="3" type="synonym">108045569</name>
</gene>
<dbReference type="InterPro" id="IPR050672">
    <property type="entry name" value="FBXO45-Fsn/SPSB_families"/>
</dbReference>
<dbReference type="PANTHER" id="PTHR12245">
    <property type="entry name" value="SPRY DOMAIN CONTAINING SOCS BOX PROTEIN"/>
    <property type="match status" value="1"/>
</dbReference>
<dbReference type="GeneID" id="108045569"/>
<keyword evidence="1" id="KW-0833">Ubl conjugation pathway</keyword>
<dbReference type="Pfam" id="PF00622">
    <property type="entry name" value="SPRY"/>
    <property type="match status" value="1"/>
</dbReference>
<evidence type="ECO:0000313" key="3">
    <source>
        <dbReference type="EnsemblMetazoa" id="XP_016980425.1"/>
    </source>
</evidence>
<dbReference type="EnsemblMetazoa" id="XM_017124936.2">
    <property type="protein sequence ID" value="XP_016980425.1"/>
    <property type="gene ID" value="LOC108045569"/>
</dbReference>
<proteinExistence type="predicted"/>
<dbReference type="InterPro" id="IPR013320">
    <property type="entry name" value="ConA-like_dom_sf"/>
</dbReference>
<dbReference type="Proteomes" id="UP001652680">
    <property type="component" value="Unassembled WGS sequence"/>
</dbReference>